<name>A0AAW1CPV1_9HEMI</name>
<keyword evidence="8" id="KW-0492">Microsome</keyword>
<keyword evidence="9 14" id="KW-0560">Oxidoreductase</keyword>
<sequence>MLMQILLLSAVVAVILANISHIYRYIRLCIIYCRLPGPRYFPIIGSAIAMARQKENQLLELFAEFSEGRRSSSNLVFGRPYTVLRHPPDIEVSTSSREHITKGVEYDTLMRWLKEGLLTSRGIKWHARRKILTPTFHFKILEDCLPVMYENSVKLANKLSSFNDLPVDINEFITLCSLDIICEAALGIKLNSQDNQSLQYVHDIKRVCNLMAKKEVTFYLRNDFIFNFTPTGRELFQLISRLQRFTEQVILERKQLFKQSDISQEGKRMAFLDCLLYTEMKNPGTFTMSDIQEEVDTFTFEGHDTTSTALVFCLMLLGLHPQVQEKAVNELKEIFGDSERSVTTADLQRMKYLEMIIKETLRLFPSVPLMTRHLDKDLILEDETLIPAGTNLLVLPYLVHRDPILYDKPNHFIPERFTPENSKSRHPFAYIPFSAGPRNCIGQKFAMMEMKVVVSTILRQCHLESVTKMESLKLLPLVILRPEDPILVKCTRRDTLGSS</sequence>
<comment type="similarity">
    <text evidence="4 14">Belongs to the cytochrome P450 family.</text>
</comment>
<keyword evidence="7" id="KW-0256">Endoplasmic reticulum</keyword>
<dbReference type="GO" id="GO:0020037">
    <property type="term" value="F:heme binding"/>
    <property type="evidence" value="ECO:0007669"/>
    <property type="project" value="InterPro"/>
</dbReference>
<evidence type="ECO:0000256" key="14">
    <source>
        <dbReference type="RuleBase" id="RU000461"/>
    </source>
</evidence>
<evidence type="ECO:0000256" key="6">
    <source>
        <dbReference type="ARBA" id="ARBA00022723"/>
    </source>
</evidence>
<feature type="chain" id="PRO_5043799754" description="Cytochrome P450" evidence="15">
    <location>
        <begin position="18"/>
        <end position="499"/>
    </location>
</feature>
<dbReference type="PANTHER" id="PTHR24291:SF189">
    <property type="entry name" value="CYTOCHROME P450 4C3-RELATED"/>
    <property type="match status" value="1"/>
</dbReference>
<dbReference type="Gene3D" id="1.10.630.10">
    <property type="entry name" value="Cytochrome P450"/>
    <property type="match status" value="1"/>
</dbReference>
<dbReference type="GO" id="GO:0016705">
    <property type="term" value="F:oxidoreductase activity, acting on paired donors, with incorporation or reduction of molecular oxygen"/>
    <property type="evidence" value="ECO:0007669"/>
    <property type="project" value="InterPro"/>
</dbReference>
<dbReference type="Proteomes" id="UP001461498">
    <property type="component" value="Unassembled WGS sequence"/>
</dbReference>
<accession>A0AAW1CPV1</accession>
<evidence type="ECO:0000256" key="8">
    <source>
        <dbReference type="ARBA" id="ARBA00022848"/>
    </source>
</evidence>
<comment type="subcellular location">
    <subcellularLocation>
        <location evidence="3">Endoplasmic reticulum membrane</location>
        <topology evidence="3">Peripheral membrane protein</topology>
    </subcellularLocation>
    <subcellularLocation>
        <location evidence="2">Microsome membrane</location>
        <topology evidence="2">Peripheral membrane protein</topology>
    </subcellularLocation>
</comment>
<evidence type="ECO:0000256" key="2">
    <source>
        <dbReference type="ARBA" id="ARBA00004174"/>
    </source>
</evidence>
<evidence type="ECO:0000256" key="5">
    <source>
        <dbReference type="ARBA" id="ARBA00022617"/>
    </source>
</evidence>
<comment type="caution">
    <text evidence="16">The sequence shown here is derived from an EMBL/GenBank/DDBJ whole genome shotgun (WGS) entry which is preliminary data.</text>
</comment>
<keyword evidence="10 13" id="KW-0408">Iron</keyword>
<dbReference type="SUPFAM" id="SSF48264">
    <property type="entry name" value="Cytochrome P450"/>
    <property type="match status" value="1"/>
</dbReference>
<reference evidence="16 17" key="1">
    <citation type="submission" date="2022-12" db="EMBL/GenBank/DDBJ databases">
        <title>Chromosome-level genome assembly of true bugs.</title>
        <authorList>
            <person name="Ma L."/>
            <person name="Li H."/>
        </authorList>
    </citation>
    <scope>NUCLEOTIDE SEQUENCE [LARGE SCALE GENOMIC DNA]</scope>
    <source>
        <strain evidence="16">Lab_2022b</strain>
    </source>
</reference>
<keyword evidence="6 13" id="KW-0479">Metal-binding</keyword>
<organism evidence="16 17">
    <name type="scientific">Rhynocoris fuscipes</name>
    <dbReference type="NCBI Taxonomy" id="488301"/>
    <lineage>
        <taxon>Eukaryota</taxon>
        <taxon>Metazoa</taxon>
        <taxon>Ecdysozoa</taxon>
        <taxon>Arthropoda</taxon>
        <taxon>Hexapoda</taxon>
        <taxon>Insecta</taxon>
        <taxon>Pterygota</taxon>
        <taxon>Neoptera</taxon>
        <taxon>Paraneoptera</taxon>
        <taxon>Hemiptera</taxon>
        <taxon>Heteroptera</taxon>
        <taxon>Panheteroptera</taxon>
        <taxon>Cimicomorpha</taxon>
        <taxon>Reduviidae</taxon>
        <taxon>Harpactorinae</taxon>
        <taxon>Harpactorini</taxon>
        <taxon>Rhynocoris</taxon>
    </lineage>
</organism>
<dbReference type="PRINTS" id="PR00385">
    <property type="entry name" value="P450"/>
</dbReference>
<keyword evidence="5 13" id="KW-0349">Heme</keyword>
<evidence type="ECO:0000256" key="12">
    <source>
        <dbReference type="ARBA" id="ARBA00023136"/>
    </source>
</evidence>
<dbReference type="GO" id="GO:0005506">
    <property type="term" value="F:iron ion binding"/>
    <property type="evidence" value="ECO:0007669"/>
    <property type="project" value="InterPro"/>
</dbReference>
<evidence type="ECO:0000256" key="7">
    <source>
        <dbReference type="ARBA" id="ARBA00022824"/>
    </source>
</evidence>
<dbReference type="Pfam" id="PF00067">
    <property type="entry name" value="p450"/>
    <property type="match status" value="1"/>
</dbReference>
<dbReference type="PRINTS" id="PR00463">
    <property type="entry name" value="EP450I"/>
</dbReference>
<feature type="binding site" description="axial binding residue" evidence="13">
    <location>
        <position position="440"/>
    </location>
    <ligand>
        <name>heme</name>
        <dbReference type="ChEBI" id="CHEBI:30413"/>
    </ligand>
    <ligandPart>
        <name>Fe</name>
        <dbReference type="ChEBI" id="CHEBI:18248"/>
    </ligandPart>
</feature>
<keyword evidence="11 14" id="KW-0503">Monooxygenase</keyword>
<dbReference type="InterPro" id="IPR050196">
    <property type="entry name" value="Cytochrome_P450_Monoox"/>
</dbReference>
<dbReference type="CDD" id="cd20628">
    <property type="entry name" value="CYP4"/>
    <property type="match status" value="1"/>
</dbReference>
<evidence type="ECO:0000256" key="4">
    <source>
        <dbReference type="ARBA" id="ARBA00010617"/>
    </source>
</evidence>
<evidence type="ECO:0000256" key="1">
    <source>
        <dbReference type="ARBA" id="ARBA00001971"/>
    </source>
</evidence>
<evidence type="ECO:0000313" key="17">
    <source>
        <dbReference type="Proteomes" id="UP001461498"/>
    </source>
</evidence>
<feature type="signal peptide" evidence="15">
    <location>
        <begin position="1"/>
        <end position="17"/>
    </location>
</feature>
<evidence type="ECO:0008006" key="18">
    <source>
        <dbReference type="Google" id="ProtNLM"/>
    </source>
</evidence>
<dbReference type="GO" id="GO:0005789">
    <property type="term" value="C:endoplasmic reticulum membrane"/>
    <property type="evidence" value="ECO:0007669"/>
    <property type="project" value="UniProtKB-SubCell"/>
</dbReference>
<keyword evidence="15" id="KW-0732">Signal</keyword>
<comment type="cofactor">
    <cofactor evidence="1 13">
        <name>heme</name>
        <dbReference type="ChEBI" id="CHEBI:30413"/>
    </cofactor>
</comment>
<protein>
    <recommendedName>
        <fullName evidence="18">Cytochrome P450</fullName>
    </recommendedName>
</protein>
<evidence type="ECO:0000256" key="13">
    <source>
        <dbReference type="PIRSR" id="PIRSR602401-1"/>
    </source>
</evidence>
<dbReference type="InterPro" id="IPR002401">
    <property type="entry name" value="Cyt_P450_E_grp-I"/>
</dbReference>
<evidence type="ECO:0000256" key="9">
    <source>
        <dbReference type="ARBA" id="ARBA00023002"/>
    </source>
</evidence>
<dbReference type="InterPro" id="IPR017972">
    <property type="entry name" value="Cyt_P450_CS"/>
</dbReference>
<gene>
    <name evidence="16" type="ORF">O3M35_002949</name>
</gene>
<keyword evidence="17" id="KW-1185">Reference proteome</keyword>
<dbReference type="InterPro" id="IPR036396">
    <property type="entry name" value="Cyt_P450_sf"/>
</dbReference>
<dbReference type="PANTHER" id="PTHR24291">
    <property type="entry name" value="CYTOCHROME P450 FAMILY 4"/>
    <property type="match status" value="1"/>
</dbReference>
<dbReference type="PROSITE" id="PS00086">
    <property type="entry name" value="CYTOCHROME_P450"/>
    <property type="match status" value="1"/>
</dbReference>
<proteinExistence type="inferred from homology"/>
<evidence type="ECO:0000256" key="3">
    <source>
        <dbReference type="ARBA" id="ARBA00004406"/>
    </source>
</evidence>
<dbReference type="AlphaFoldDB" id="A0AAW1CPV1"/>
<evidence type="ECO:0000256" key="10">
    <source>
        <dbReference type="ARBA" id="ARBA00023004"/>
    </source>
</evidence>
<dbReference type="InterPro" id="IPR001128">
    <property type="entry name" value="Cyt_P450"/>
</dbReference>
<dbReference type="GO" id="GO:0004497">
    <property type="term" value="F:monooxygenase activity"/>
    <property type="evidence" value="ECO:0007669"/>
    <property type="project" value="UniProtKB-KW"/>
</dbReference>
<dbReference type="EMBL" id="JAPXFL010000012">
    <property type="protein sequence ID" value="KAK9498279.1"/>
    <property type="molecule type" value="Genomic_DNA"/>
</dbReference>
<evidence type="ECO:0000256" key="15">
    <source>
        <dbReference type="SAM" id="SignalP"/>
    </source>
</evidence>
<keyword evidence="12" id="KW-0472">Membrane</keyword>
<evidence type="ECO:0000313" key="16">
    <source>
        <dbReference type="EMBL" id="KAK9498279.1"/>
    </source>
</evidence>
<evidence type="ECO:0000256" key="11">
    <source>
        <dbReference type="ARBA" id="ARBA00023033"/>
    </source>
</evidence>